<dbReference type="GO" id="GO:0003824">
    <property type="term" value="F:catalytic activity"/>
    <property type="evidence" value="ECO:0007669"/>
    <property type="project" value="InterPro"/>
</dbReference>
<dbReference type="SUPFAM" id="SSF50800">
    <property type="entry name" value="PK beta-barrel domain-like"/>
    <property type="match status" value="1"/>
</dbReference>
<dbReference type="Gene3D" id="2.40.33.20">
    <property type="entry name" value="PK beta-barrel domain-like"/>
    <property type="match status" value="1"/>
</dbReference>
<dbReference type="Pfam" id="PF03473">
    <property type="entry name" value="MOSC"/>
    <property type="match status" value="1"/>
</dbReference>
<sequence length="253" mass="27447">MHVETLRRYPVKSMLGEEIGESEVTARGLTGDRVRAVLDVATGKIASAKNPRLWRDLLTIEGARVPGDAELSRLLGREVRLIDVPPEGAEFERSVPERVLAEGIEAEVPHTVGTLGGASPEGTFFDFAPVHLISTSAVQRIGALSPRGHVETLRYRPNLVIATDHPGFPENDWVGRELHVGDDVVLEVIVASPRCAVPTLAHGPLARDVEALRTVARHNRVPVFDMGPQPCAGVYARVLRPGRISKGDPVRLT</sequence>
<dbReference type="Pfam" id="PF03476">
    <property type="entry name" value="MOSC_N"/>
    <property type="match status" value="1"/>
</dbReference>
<dbReference type="GO" id="GO:0030151">
    <property type="term" value="F:molybdenum ion binding"/>
    <property type="evidence" value="ECO:0007669"/>
    <property type="project" value="InterPro"/>
</dbReference>
<accession>A0A438MQ33</accession>
<proteinExistence type="predicted"/>
<name>A0A438MQ33_9ACTN</name>
<dbReference type="InterPro" id="IPR005303">
    <property type="entry name" value="MOCOS_middle"/>
</dbReference>
<protein>
    <recommendedName>
        <fullName evidence="1">MOSC domain-containing protein</fullName>
    </recommendedName>
</protein>
<dbReference type="InterPro" id="IPR011037">
    <property type="entry name" value="Pyrv_Knase-like_insert_dom_sf"/>
</dbReference>
<dbReference type="EMBL" id="SAUN01000001">
    <property type="protein sequence ID" value="RVX47973.1"/>
    <property type="molecule type" value="Genomic_DNA"/>
</dbReference>
<dbReference type="PROSITE" id="PS51340">
    <property type="entry name" value="MOSC"/>
    <property type="match status" value="1"/>
</dbReference>
<comment type="caution">
    <text evidence="2">The sequence shown here is derived from an EMBL/GenBank/DDBJ whole genome shotgun (WGS) entry which is preliminary data.</text>
</comment>
<evidence type="ECO:0000313" key="3">
    <source>
        <dbReference type="Proteomes" id="UP000284824"/>
    </source>
</evidence>
<dbReference type="Proteomes" id="UP000284824">
    <property type="component" value="Unassembled WGS sequence"/>
</dbReference>
<gene>
    <name evidence="2" type="ORF">EDD27_10926</name>
</gene>
<feature type="domain" description="MOSC" evidence="1">
    <location>
        <begin position="97"/>
        <end position="253"/>
    </location>
</feature>
<dbReference type="GO" id="GO:0030170">
    <property type="term" value="F:pyridoxal phosphate binding"/>
    <property type="evidence" value="ECO:0007669"/>
    <property type="project" value="InterPro"/>
</dbReference>
<dbReference type="RefSeq" id="WP_241564758.1">
    <property type="nucleotide sequence ID" value="NZ_SAUN01000001.1"/>
</dbReference>
<dbReference type="InterPro" id="IPR005302">
    <property type="entry name" value="MoCF_Sase_C"/>
</dbReference>
<keyword evidence="3" id="KW-1185">Reference proteome</keyword>
<dbReference type="AlphaFoldDB" id="A0A438MQ33"/>
<evidence type="ECO:0000313" key="2">
    <source>
        <dbReference type="EMBL" id="RVX47973.1"/>
    </source>
</evidence>
<reference evidence="2 3" key="1">
    <citation type="submission" date="2019-01" db="EMBL/GenBank/DDBJ databases">
        <title>Sequencing the genomes of 1000 actinobacteria strains.</title>
        <authorList>
            <person name="Klenk H.-P."/>
        </authorList>
    </citation>
    <scope>NUCLEOTIDE SEQUENCE [LARGE SCALE GENOMIC DNA]</scope>
    <source>
        <strain evidence="2 3">DSM 43925</strain>
    </source>
</reference>
<evidence type="ECO:0000259" key="1">
    <source>
        <dbReference type="PROSITE" id="PS51340"/>
    </source>
</evidence>
<organism evidence="2 3">
    <name type="scientific">Nonomuraea polychroma</name>
    <dbReference type="NCBI Taxonomy" id="46176"/>
    <lineage>
        <taxon>Bacteria</taxon>
        <taxon>Bacillati</taxon>
        <taxon>Actinomycetota</taxon>
        <taxon>Actinomycetes</taxon>
        <taxon>Streptosporangiales</taxon>
        <taxon>Streptosporangiaceae</taxon>
        <taxon>Nonomuraea</taxon>
    </lineage>
</organism>